<evidence type="ECO:0000313" key="2">
    <source>
        <dbReference type="Proteomes" id="UP000317663"/>
    </source>
</evidence>
<proteinExistence type="predicted"/>
<accession>A0A502GD11</accession>
<keyword evidence="2" id="KW-1185">Reference proteome</keyword>
<name>A0A502GD11_9GAMM</name>
<gene>
    <name evidence="1" type="ORF">EAH77_15545</name>
</gene>
<dbReference type="EMBL" id="RCZD01000008">
    <property type="protein sequence ID" value="TPG59979.1"/>
    <property type="molecule type" value="Genomic_DNA"/>
</dbReference>
<organism evidence="1 2">
    <name type="scientific">Ewingella americana</name>
    <dbReference type="NCBI Taxonomy" id="41202"/>
    <lineage>
        <taxon>Bacteria</taxon>
        <taxon>Pseudomonadati</taxon>
        <taxon>Pseudomonadota</taxon>
        <taxon>Gammaproteobacteria</taxon>
        <taxon>Enterobacterales</taxon>
        <taxon>Yersiniaceae</taxon>
        <taxon>Ewingella</taxon>
    </lineage>
</organism>
<dbReference type="AlphaFoldDB" id="A0A502GD11"/>
<reference evidence="1 2" key="1">
    <citation type="journal article" date="2019" name="Environ. Microbiol.">
        <title>Species interactions and distinct microbial communities in high Arctic permafrost affected cryosols are associated with the CH4 and CO2 gas fluxes.</title>
        <authorList>
            <person name="Altshuler I."/>
            <person name="Hamel J."/>
            <person name="Turney S."/>
            <person name="Magnuson E."/>
            <person name="Levesque R."/>
            <person name="Greer C."/>
            <person name="Whyte L.G."/>
        </authorList>
    </citation>
    <scope>NUCLEOTIDE SEQUENCE [LARGE SCALE GENOMIC DNA]</scope>
    <source>
        <strain evidence="1 2">E4</strain>
    </source>
</reference>
<protein>
    <submittedName>
        <fullName evidence="1">Uncharacterized protein</fullName>
    </submittedName>
</protein>
<sequence length="114" mass="12762">MSYIVSQLQFAEKAVRDGYQVAWLINPGHYDGFAIKPIDNAQIEQLKNSPDYLQSSDYTLSVDGYVRPNYIGHPSPADLQKLQDWLTVNGVYASGDILAIPAESLKQFQVKSQL</sequence>
<evidence type="ECO:0000313" key="1">
    <source>
        <dbReference type="EMBL" id="TPG59979.1"/>
    </source>
</evidence>
<comment type="caution">
    <text evidence="1">The sequence shown here is derived from an EMBL/GenBank/DDBJ whole genome shotgun (WGS) entry which is preliminary data.</text>
</comment>
<dbReference type="RefSeq" id="WP_140473707.1">
    <property type="nucleotide sequence ID" value="NZ_RCZD01000008.1"/>
</dbReference>
<dbReference type="Proteomes" id="UP000317663">
    <property type="component" value="Unassembled WGS sequence"/>
</dbReference>